<evidence type="ECO:0000256" key="3">
    <source>
        <dbReference type="ARBA" id="ARBA00022801"/>
    </source>
</evidence>
<dbReference type="InterPro" id="IPR051673">
    <property type="entry name" value="SSDNA_exonuclease_RecJ"/>
</dbReference>
<keyword evidence="3" id="KW-0378">Hydrolase</keyword>
<evidence type="ECO:0000313" key="7">
    <source>
        <dbReference type="EMBL" id="KAB7839459.1"/>
    </source>
</evidence>
<dbReference type="InterPro" id="IPR041122">
    <property type="entry name" value="RecJ_OB"/>
</dbReference>
<dbReference type="PANTHER" id="PTHR30255">
    <property type="entry name" value="SINGLE-STRANDED-DNA-SPECIFIC EXONUCLEASE RECJ"/>
    <property type="match status" value="1"/>
</dbReference>
<dbReference type="InterPro" id="IPR001667">
    <property type="entry name" value="DDH_dom"/>
</dbReference>
<comment type="similarity">
    <text evidence="1">Belongs to the RecJ family.</text>
</comment>
<dbReference type="GO" id="GO:0004527">
    <property type="term" value="F:exonuclease activity"/>
    <property type="evidence" value="ECO:0007669"/>
    <property type="project" value="UniProtKB-KW"/>
</dbReference>
<evidence type="ECO:0000256" key="4">
    <source>
        <dbReference type="ARBA" id="ARBA00022839"/>
    </source>
</evidence>
<evidence type="ECO:0000259" key="5">
    <source>
        <dbReference type="Pfam" id="PF01368"/>
    </source>
</evidence>
<dbReference type="Pfam" id="PF01368">
    <property type="entry name" value="DHH"/>
    <property type="match status" value="1"/>
</dbReference>
<organism evidence="7 8">
    <name type="scientific">Streptomyces mobaraensis</name>
    <name type="common">Streptoverticillium mobaraense</name>
    <dbReference type="NCBI Taxonomy" id="35621"/>
    <lineage>
        <taxon>Bacteria</taxon>
        <taxon>Bacillati</taxon>
        <taxon>Actinomycetota</taxon>
        <taxon>Actinomycetes</taxon>
        <taxon>Kitasatosporales</taxon>
        <taxon>Streptomycetaceae</taxon>
        <taxon>Streptomyces</taxon>
    </lineage>
</organism>
<dbReference type="Proteomes" id="UP000327000">
    <property type="component" value="Unassembled WGS sequence"/>
</dbReference>
<dbReference type="EMBL" id="VOKX01000070">
    <property type="protein sequence ID" value="KAB7839459.1"/>
    <property type="molecule type" value="Genomic_DNA"/>
</dbReference>
<dbReference type="PANTHER" id="PTHR30255:SF2">
    <property type="entry name" value="SINGLE-STRANDED-DNA-SPECIFIC EXONUCLEASE RECJ"/>
    <property type="match status" value="1"/>
</dbReference>
<evidence type="ECO:0000256" key="1">
    <source>
        <dbReference type="ARBA" id="ARBA00005915"/>
    </source>
</evidence>
<evidence type="ECO:0000259" key="6">
    <source>
        <dbReference type="Pfam" id="PF17768"/>
    </source>
</evidence>
<evidence type="ECO:0000256" key="2">
    <source>
        <dbReference type="ARBA" id="ARBA00022722"/>
    </source>
</evidence>
<dbReference type="Gene3D" id="2.40.50.460">
    <property type="match status" value="1"/>
</dbReference>
<reference evidence="7 8" key="1">
    <citation type="journal article" date="2019" name="Microb. Cell Fact.">
        <title>Exploring novel herbicidin analogues by transcriptional regulator overexpression and MS/MS molecular networking.</title>
        <authorList>
            <person name="Shi Y."/>
            <person name="Gu R."/>
            <person name="Li Y."/>
            <person name="Wang X."/>
            <person name="Ren W."/>
            <person name="Li X."/>
            <person name="Wang L."/>
            <person name="Xie Y."/>
            <person name="Hong B."/>
        </authorList>
    </citation>
    <scope>NUCLEOTIDE SEQUENCE [LARGE SCALE GENOMIC DNA]</scope>
    <source>
        <strain evidence="7 8">US-43</strain>
    </source>
</reference>
<dbReference type="SUPFAM" id="SSF64182">
    <property type="entry name" value="DHH phosphoesterases"/>
    <property type="match status" value="1"/>
</dbReference>
<dbReference type="OrthoDB" id="9809852at2"/>
<dbReference type="RefSeq" id="WP_152264572.1">
    <property type="nucleotide sequence ID" value="NZ_VOKX01000070.1"/>
</dbReference>
<dbReference type="InterPro" id="IPR038763">
    <property type="entry name" value="DHH_sf"/>
</dbReference>
<protein>
    <submittedName>
        <fullName evidence="7">Phosphoesterase</fullName>
    </submittedName>
</protein>
<keyword evidence="2" id="KW-0540">Nuclease</keyword>
<accession>A0A5N5W5C3</accession>
<name>A0A5N5W5C3_STRMB</name>
<gene>
    <name evidence="7" type="ORF">FRZ00_21175</name>
</gene>
<feature type="domain" description="RecJ OB" evidence="6">
    <location>
        <begin position="507"/>
        <end position="610"/>
    </location>
</feature>
<keyword evidence="4" id="KW-0269">Exonuclease</keyword>
<dbReference type="Gene3D" id="3.90.1640.30">
    <property type="match status" value="1"/>
</dbReference>
<dbReference type="Pfam" id="PF17768">
    <property type="entry name" value="RecJ_OB"/>
    <property type="match status" value="1"/>
</dbReference>
<proteinExistence type="inferred from homology"/>
<sequence length="617" mass="67849">MPTLGTFDDHPLTDEDTDLFELLCQRRGWSDQYLKEIESTEHEELLDLAEMVEALHDARTTGKKIAIAPDFDMDGISSGVLGYAGLSELGFDVELHLPNYRRGHELAPEDIAEIHAKWPDTRVLLTCDGGVNSHRGIAAARALGWTTLVTDHHEELAPGSTADITVDPCRINETYTHTGICGAHVLYQVIQAYTRVHRPEKLWEIHLLRLFAGLGTVSDVMPVLYENRQLVRDAISIARLLRVAAPKTIPNPRGGFDADPDAIDVEQSILMQLLRTEPHHSVFLSAFEGFAIILKAFAQVGKIRNVDDLDEGFFGFYLAPAMNSPRRTGASLEPCFAVFTAGGADVKLKAAHQVIEINELRKQLVIEYMGELTARDQPLAPWVYFSDAYPGMYGLLANRMMEINCHPVVVVNRPAGPDDFVSGSGRAPGWFDIITSLEPHDGLNAIGHQQACGVRVAKAEKLGDLVTVLQETTKVALLGVSTGGPNGDLVLGPDADCDAGLEDLQPLFELVRRTEGLKPFGHGFTAPVVEIAIEPLGLRVDRIGSESQHLRLVTRSGLSCLWWNVAEEKFDVIQSFVQRASRTELGTLRFTATLQMNTFRGDTRVQAVINEQITTAA</sequence>
<evidence type="ECO:0000313" key="8">
    <source>
        <dbReference type="Proteomes" id="UP000327000"/>
    </source>
</evidence>
<feature type="domain" description="DDH" evidence="5">
    <location>
        <begin position="64"/>
        <end position="201"/>
    </location>
</feature>
<comment type="caution">
    <text evidence="7">The sequence shown here is derived from an EMBL/GenBank/DDBJ whole genome shotgun (WGS) entry which is preliminary data.</text>
</comment>
<keyword evidence="8" id="KW-1185">Reference proteome</keyword>
<dbReference type="AlphaFoldDB" id="A0A5N5W5C3"/>